<dbReference type="AlphaFoldDB" id="A0A1Y2ADZ8"/>
<feature type="region of interest" description="Disordered" evidence="1">
    <location>
        <begin position="169"/>
        <end position="194"/>
    </location>
</feature>
<comment type="caution">
    <text evidence="2">The sequence shown here is derived from an EMBL/GenBank/DDBJ whole genome shotgun (WGS) entry which is preliminary data.</text>
</comment>
<proteinExistence type="predicted"/>
<gene>
    <name evidence="2" type="ORF">BCR33DRAFT_729963</name>
</gene>
<name>A0A1Y2ADZ8_9FUNG</name>
<accession>A0A1Y2ADZ8</accession>
<dbReference type="Proteomes" id="UP000193642">
    <property type="component" value="Unassembled WGS sequence"/>
</dbReference>
<evidence type="ECO:0000313" key="2">
    <source>
        <dbReference type="EMBL" id="ORY20716.1"/>
    </source>
</evidence>
<dbReference type="OrthoDB" id="10378854at2759"/>
<protein>
    <submittedName>
        <fullName evidence="2">Uncharacterized protein</fullName>
    </submittedName>
</protein>
<organism evidence="2 3">
    <name type="scientific">Rhizoclosmatium globosum</name>
    <dbReference type="NCBI Taxonomy" id="329046"/>
    <lineage>
        <taxon>Eukaryota</taxon>
        <taxon>Fungi</taxon>
        <taxon>Fungi incertae sedis</taxon>
        <taxon>Chytridiomycota</taxon>
        <taxon>Chytridiomycota incertae sedis</taxon>
        <taxon>Chytridiomycetes</taxon>
        <taxon>Chytridiales</taxon>
        <taxon>Chytriomycetaceae</taxon>
        <taxon>Rhizoclosmatium</taxon>
    </lineage>
</organism>
<evidence type="ECO:0000313" key="3">
    <source>
        <dbReference type="Proteomes" id="UP000193642"/>
    </source>
</evidence>
<reference evidence="2 3" key="1">
    <citation type="submission" date="2016-07" db="EMBL/GenBank/DDBJ databases">
        <title>Pervasive Adenine N6-methylation of Active Genes in Fungi.</title>
        <authorList>
            <consortium name="DOE Joint Genome Institute"/>
            <person name="Mondo S.J."/>
            <person name="Dannebaum R.O."/>
            <person name="Kuo R.C."/>
            <person name="Labutti K."/>
            <person name="Haridas S."/>
            <person name="Kuo A."/>
            <person name="Salamov A."/>
            <person name="Ahrendt S.R."/>
            <person name="Lipzen A."/>
            <person name="Sullivan W."/>
            <person name="Andreopoulos W.B."/>
            <person name="Clum A."/>
            <person name="Lindquist E."/>
            <person name="Daum C."/>
            <person name="Ramamoorthy G.K."/>
            <person name="Gryganskyi A."/>
            <person name="Culley D."/>
            <person name="Magnuson J.K."/>
            <person name="James T.Y."/>
            <person name="O'Malley M.A."/>
            <person name="Stajich J.E."/>
            <person name="Spatafora J.W."/>
            <person name="Visel A."/>
            <person name="Grigoriev I.V."/>
        </authorList>
    </citation>
    <scope>NUCLEOTIDE SEQUENCE [LARGE SCALE GENOMIC DNA]</scope>
    <source>
        <strain evidence="2 3">JEL800</strain>
    </source>
</reference>
<keyword evidence="3" id="KW-1185">Reference proteome</keyword>
<sequence>MFAKDDNNQFKLSDWNFRNIVCKKKSIQVINAAFTREPDRIPSADVLEFARLNRPSKIQYPLAITSRIPEWVAIGSNSINHTISPKKREHSVSLQPFSKRPRIVHTEAEVETHQVPPKGKHSVEATCKRCKKKRYKTLHGKSHCTDGFNSTFTSVAYYATDEEVKKHNGSMFRNSSGKDVPCFLSQHRKGEQKE</sequence>
<dbReference type="EMBL" id="MCGO01000227">
    <property type="protein sequence ID" value="ORY20716.1"/>
    <property type="molecule type" value="Genomic_DNA"/>
</dbReference>
<evidence type="ECO:0000256" key="1">
    <source>
        <dbReference type="SAM" id="MobiDB-lite"/>
    </source>
</evidence>